<dbReference type="Proteomes" id="UP001144036">
    <property type="component" value="Unassembled WGS sequence"/>
</dbReference>
<comment type="caution">
    <text evidence="1">The sequence shown here is derived from an EMBL/GenBank/DDBJ whole genome shotgun (WGS) entry which is preliminary data.</text>
</comment>
<gene>
    <name evidence="1" type="ORF">OUY22_06045</name>
</gene>
<protein>
    <submittedName>
        <fullName evidence="1">Uncharacterized protein</fullName>
    </submittedName>
</protein>
<dbReference type="Gene3D" id="3.90.25.10">
    <property type="entry name" value="UDP-galactose 4-epimerase, domain 1"/>
    <property type="match status" value="1"/>
</dbReference>
<accession>A0ABT4S721</accession>
<sequence>MDARDIAEVAVAALRAPDDHRGRAYTITGREPTSLGAFIDAHLDAWRTPGG</sequence>
<keyword evidence="2" id="KW-1185">Reference proteome</keyword>
<dbReference type="EMBL" id="JAPNNL010000014">
    <property type="protein sequence ID" value="MDA0632974.1"/>
    <property type="molecule type" value="Genomic_DNA"/>
</dbReference>
<organism evidence="1 2">
    <name type="scientific">Nonomuraea corallina</name>
    <dbReference type="NCBI Taxonomy" id="2989783"/>
    <lineage>
        <taxon>Bacteria</taxon>
        <taxon>Bacillati</taxon>
        <taxon>Actinomycetota</taxon>
        <taxon>Actinomycetes</taxon>
        <taxon>Streptosporangiales</taxon>
        <taxon>Streptosporangiaceae</taxon>
        <taxon>Nonomuraea</taxon>
    </lineage>
</organism>
<dbReference type="Gene3D" id="3.40.50.720">
    <property type="entry name" value="NAD(P)-binding Rossmann-like Domain"/>
    <property type="match status" value="1"/>
</dbReference>
<name>A0ABT4S721_9ACTN</name>
<evidence type="ECO:0000313" key="2">
    <source>
        <dbReference type="Proteomes" id="UP001144036"/>
    </source>
</evidence>
<reference evidence="1" key="1">
    <citation type="submission" date="2022-11" db="EMBL/GenBank/DDBJ databases">
        <title>Nonomuraea corallina sp. nov., a new species of the genus Nonomuraea isolated from sea side sediment in Thai sea.</title>
        <authorList>
            <person name="Ngamcharungchit C."/>
            <person name="Matsumoto A."/>
            <person name="Suriyachadkun C."/>
            <person name="Panbangred W."/>
            <person name="Inahashi Y."/>
            <person name="Intra B."/>
        </authorList>
    </citation>
    <scope>NUCLEOTIDE SEQUENCE</scope>
    <source>
        <strain evidence="1">MCN248</strain>
    </source>
</reference>
<dbReference type="RefSeq" id="WP_270153767.1">
    <property type="nucleotide sequence ID" value="NZ_JAPNNL010000014.1"/>
</dbReference>
<proteinExistence type="predicted"/>
<evidence type="ECO:0000313" key="1">
    <source>
        <dbReference type="EMBL" id="MDA0632974.1"/>
    </source>
</evidence>